<dbReference type="PROSITE" id="PS50994">
    <property type="entry name" value="INTEGRASE"/>
    <property type="match status" value="1"/>
</dbReference>
<dbReference type="InterPro" id="IPR043502">
    <property type="entry name" value="DNA/RNA_pol_sf"/>
</dbReference>
<keyword evidence="3" id="KW-0808">Transferase</keyword>
<proteinExistence type="predicted"/>
<dbReference type="GO" id="GO:0003964">
    <property type="term" value="F:RNA-directed DNA polymerase activity"/>
    <property type="evidence" value="ECO:0007669"/>
    <property type="project" value="UniProtKB-KW"/>
</dbReference>
<dbReference type="InterPro" id="IPR043128">
    <property type="entry name" value="Rev_trsase/Diguanyl_cyclase"/>
</dbReference>
<dbReference type="Gene3D" id="3.30.70.270">
    <property type="match status" value="1"/>
</dbReference>
<dbReference type="Gene3D" id="3.30.420.10">
    <property type="entry name" value="Ribonuclease H-like superfamily/Ribonuclease H"/>
    <property type="match status" value="1"/>
</dbReference>
<dbReference type="SUPFAM" id="SSF53098">
    <property type="entry name" value="Ribonuclease H-like"/>
    <property type="match status" value="1"/>
</dbReference>
<evidence type="ECO:0000313" key="3">
    <source>
        <dbReference type="EMBL" id="GEU49111.1"/>
    </source>
</evidence>
<feature type="compositionally biased region" description="Basic and acidic residues" evidence="1">
    <location>
        <begin position="70"/>
        <end position="81"/>
    </location>
</feature>
<reference evidence="3" key="1">
    <citation type="journal article" date="2019" name="Sci. Rep.">
        <title>Draft genome of Tanacetum cinerariifolium, the natural source of mosquito coil.</title>
        <authorList>
            <person name="Yamashiro T."/>
            <person name="Shiraishi A."/>
            <person name="Satake H."/>
            <person name="Nakayama K."/>
        </authorList>
    </citation>
    <scope>NUCLEOTIDE SEQUENCE</scope>
</reference>
<dbReference type="InterPro" id="IPR012337">
    <property type="entry name" value="RNaseH-like_sf"/>
</dbReference>
<dbReference type="SUPFAM" id="SSF56672">
    <property type="entry name" value="DNA/RNA polymerases"/>
    <property type="match status" value="1"/>
</dbReference>
<feature type="domain" description="Integrase catalytic" evidence="2">
    <location>
        <begin position="347"/>
        <end position="511"/>
    </location>
</feature>
<keyword evidence="3" id="KW-0695">RNA-directed DNA polymerase</keyword>
<dbReference type="GO" id="GO:0003676">
    <property type="term" value="F:nucleic acid binding"/>
    <property type="evidence" value="ECO:0007669"/>
    <property type="project" value="InterPro"/>
</dbReference>
<dbReference type="InterPro" id="IPR050951">
    <property type="entry name" value="Retrovirus_Pol_polyprotein"/>
</dbReference>
<dbReference type="EMBL" id="BKCJ010002518">
    <property type="protein sequence ID" value="GEU49111.1"/>
    <property type="molecule type" value="Genomic_DNA"/>
</dbReference>
<sequence length="550" mass="64995">MLVDLINQRKRYFAVKRAKERRNKPMTKAQQMTYMSNHIKRIGSYTLKHLKKLSFDEIKELFEATMRKEELKHEGSKKQKTSEASGSAQEQPGEEEKELSQEDLQQLMIIVPEQGMNVEALKTKYPIIDLEIYTEDTRKYWKIIRVGNHTEVYQFFKDMLKIFDKDDLVMLWSLVKERFSSTEPTDDKEKALWVELKRLFEPDIKMNYGNFRAIFHKLIEEIMEVFMDDFSVFGNSFDHFLKNIKKMLKRCEETNLVLNWEKCHFMVKEGIVLDHQVSGAGIEVDKEKIEAISKITIPHERKSYPKLSRTRWFLQKIHKRVLTSRTPNDPTPGASSEMRQHKSFGNVIADPLEDIMGTEFMGPFPSPNENKYILVAIDYVSKWVKAQAFPTSDARNILNFLKRLFARFGIPKALISDRGTHFCNYHMENSMKRVLKVRWYGPFSISKDMKNGAIELYDEDGNKFIVNKQRVKPYQKNVLDTNRDDDITLDNEGEVTKFLIKKEKEFFTDGVGINTRRRRLSRNQQAKEAIVIRFPDERFRLRKEDSWHEH</sequence>
<name>A0A6L2KHZ2_TANCI</name>
<comment type="caution">
    <text evidence="3">The sequence shown here is derived from an EMBL/GenBank/DDBJ whole genome shotgun (WGS) entry which is preliminary data.</text>
</comment>
<accession>A0A6L2KHZ2</accession>
<dbReference type="GO" id="GO:0015074">
    <property type="term" value="P:DNA integration"/>
    <property type="evidence" value="ECO:0007669"/>
    <property type="project" value="InterPro"/>
</dbReference>
<protein>
    <submittedName>
        <fullName evidence="3">RNA-directed DNA polymerase homolog</fullName>
    </submittedName>
</protein>
<evidence type="ECO:0000256" key="1">
    <source>
        <dbReference type="SAM" id="MobiDB-lite"/>
    </source>
</evidence>
<gene>
    <name evidence="3" type="ORF">Tci_021089</name>
</gene>
<dbReference type="PANTHER" id="PTHR37984">
    <property type="entry name" value="PROTEIN CBG26694"/>
    <property type="match status" value="1"/>
</dbReference>
<feature type="region of interest" description="Disordered" evidence="1">
    <location>
        <begin position="70"/>
        <end position="99"/>
    </location>
</feature>
<dbReference type="InterPro" id="IPR001584">
    <property type="entry name" value="Integrase_cat-core"/>
</dbReference>
<dbReference type="InterPro" id="IPR036397">
    <property type="entry name" value="RNaseH_sf"/>
</dbReference>
<evidence type="ECO:0000259" key="2">
    <source>
        <dbReference type="PROSITE" id="PS50994"/>
    </source>
</evidence>
<dbReference type="PANTHER" id="PTHR37984:SF5">
    <property type="entry name" value="PROTEIN NYNRIN-LIKE"/>
    <property type="match status" value="1"/>
</dbReference>
<dbReference type="Pfam" id="PF00665">
    <property type="entry name" value="rve"/>
    <property type="match status" value="1"/>
</dbReference>
<dbReference type="AlphaFoldDB" id="A0A6L2KHZ2"/>
<keyword evidence="3" id="KW-0548">Nucleotidyltransferase</keyword>
<organism evidence="3">
    <name type="scientific">Tanacetum cinerariifolium</name>
    <name type="common">Dalmatian daisy</name>
    <name type="synonym">Chrysanthemum cinerariifolium</name>
    <dbReference type="NCBI Taxonomy" id="118510"/>
    <lineage>
        <taxon>Eukaryota</taxon>
        <taxon>Viridiplantae</taxon>
        <taxon>Streptophyta</taxon>
        <taxon>Embryophyta</taxon>
        <taxon>Tracheophyta</taxon>
        <taxon>Spermatophyta</taxon>
        <taxon>Magnoliopsida</taxon>
        <taxon>eudicotyledons</taxon>
        <taxon>Gunneridae</taxon>
        <taxon>Pentapetalae</taxon>
        <taxon>asterids</taxon>
        <taxon>campanulids</taxon>
        <taxon>Asterales</taxon>
        <taxon>Asteraceae</taxon>
        <taxon>Asteroideae</taxon>
        <taxon>Anthemideae</taxon>
        <taxon>Anthemidinae</taxon>
        <taxon>Tanacetum</taxon>
    </lineage>
</organism>